<dbReference type="PANTHER" id="PTHR43066">
    <property type="entry name" value="RHOMBOID-RELATED PROTEIN"/>
    <property type="match status" value="1"/>
</dbReference>
<accession>A0A842HC92</accession>
<feature type="transmembrane region" description="Helical" evidence="5">
    <location>
        <begin position="95"/>
        <end position="113"/>
    </location>
</feature>
<evidence type="ECO:0000313" key="8">
    <source>
        <dbReference type="EMBL" id="MBC2594083.1"/>
    </source>
</evidence>
<keyword evidence="3 5" id="KW-1133">Transmembrane helix</keyword>
<gene>
    <name evidence="8" type="ORF">H5P28_07385</name>
</gene>
<protein>
    <submittedName>
        <fullName evidence="8">Rhomboid family intramembrane serine protease</fullName>
    </submittedName>
</protein>
<dbReference type="InterPro" id="IPR046483">
    <property type="entry name" value="DUF6576"/>
</dbReference>
<dbReference type="Pfam" id="PF01694">
    <property type="entry name" value="Rhomboid"/>
    <property type="match status" value="1"/>
</dbReference>
<dbReference type="GO" id="GO:0004252">
    <property type="term" value="F:serine-type endopeptidase activity"/>
    <property type="evidence" value="ECO:0007669"/>
    <property type="project" value="InterPro"/>
</dbReference>
<evidence type="ECO:0000259" key="7">
    <source>
        <dbReference type="Pfam" id="PF20216"/>
    </source>
</evidence>
<comment type="caution">
    <text evidence="8">The sequence shown here is derived from an EMBL/GenBank/DDBJ whole genome shotgun (WGS) entry which is preliminary data.</text>
</comment>
<dbReference type="Gene3D" id="1.20.1540.10">
    <property type="entry name" value="Rhomboid-like"/>
    <property type="match status" value="1"/>
</dbReference>
<evidence type="ECO:0000259" key="6">
    <source>
        <dbReference type="Pfam" id="PF01694"/>
    </source>
</evidence>
<feature type="transmembrane region" description="Helical" evidence="5">
    <location>
        <begin position="12"/>
        <end position="36"/>
    </location>
</feature>
<keyword evidence="2 5" id="KW-0812">Transmembrane</keyword>
<dbReference type="Proteomes" id="UP000546464">
    <property type="component" value="Unassembled WGS sequence"/>
</dbReference>
<dbReference type="PANTHER" id="PTHR43066:SF11">
    <property type="entry name" value="PEPTIDASE S54 RHOMBOID DOMAIN-CONTAINING PROTEIN"/>
    <property type="match status" value="1"/>
</dbReference>
<evidence type="ECO:0000256" key="1">
    <source>
        <dbReference type="ARBA" id="ARBA00004141"/>
    </source>
</evidence>
<dbReference type="Pfam" id="PF20216">
    <property type="entry name" value="DUF6576"/>
    <property type="match status" value="1"/>
</dbReference>
<dbReference type="SUPFAM" id="SSF144091">
    <property type="entry name" value="Rhomboid-like"/>
    <property type="match status" value="1"/>
</dbReference>
<feature type="transmembrane region" description="Helical" evidence="5">
    <location>
        <begin position="56"/>
        <end position="83"/>
    </location>
</feature>
<name>A0A842HC92_9BACT</name>
<keyword evidence="8" id="KW-0378">Hydrolase</keyword>
<dbReference type="GO" id="GO:0016020">
    <property type="term" value="C:membrane"/>
    <property type="evidence" value="ECO:0007669"/>
    <property type="project" value="UniProtKB-SubCell"/>
</dbReference>
<dbReference type="AlphaFoldDB" id="A0A842HC92"/>
<feature type="domain" description="DUF6576" evidence="7">
    <location>
        <begin position="254"/>
        <end position="287"/>
    </location>
</feature>
<keyword evidence="4 5" id="KW-0472">Membrane</keyword>
<reference evidence="8 9" key="1">
    <citation type="submission" date="2020-07" db="EMBL/GenBank/DDBJ databases">
        <authorList>
            <person name="Feng X."/>
        </authorList>
    </citation>
    <scope>NUCLEOTIDE SEQUENCE [LARGE SCALE GENOMIC DNA]</scope>
    <source>
        <strain evidence="8 9">JCM31066</strain>
    </source>
</reference>
<feature type="domain" description="Peptidase S54 rhomboid" evidence="6">
    <location>
        <begin position="55"/>
        <end position="211"/>
    </location>
</feature>
<keyword evidence="9" id="KW-1185">Reference proteome</keyword>
<evidence type="ECO:0000256" key="3">
    <source>
        <dbReference type="ARBA" id="ARBA00022989"/>
    </source>
</evidence>
<proteinExistence type="predicted"/>
<sequence>MRAEPAGKAVPYLYWFLGVLAGGFVLQHLLGVWFGMGPLLTGWVALSVGNVLSFKVWTLASYALLHGGFWHILGNGLGIFFLGRALLPDVGHKRLTQLCVAMIVAGGVLWALVHLTSPASLLIGASAASFGLLILFCLMHPNQPITLLLFFILPVTFQPKWLLWIAVGINGGGFLFYEIPQLFGLAPILDMGPVGWSAHLGGMLVGWLYFRYGLNALSAPWMPRRKISIEPPAWVRKKKAAAGSHRPFKLNLSNRAALRKEVDRILDKINHEGFASLTAEEREILDQAKDLLSK</sequence>
<organism evidence="8 9">
    <name type="scientific">Ruficoccus amylovorans</name>
    <dbReference type="NCBI Taxonomy" id="1804625"/>
    <lineage>
        <taxon>Bacteria</taxon>
        <taxon>Pseudomonadati</taxon>
        <taxon>Verrucomicrobiota</taxon>
        <taxon>Opitutia</taxon>
        <taxon>Puniceicoccales</taxon>
        <taxon>Cerasicoccaceae</taxon>
        <taxon>Ruficoccus</taxon>
    </lineage>
</organism>
<comment type="subcellular location">
    <subcellularLocation>
        <location evidence="1">Membrane</location>
        <topology evidence="1">Multi-pass membrane protein</topology>
    </subcellularLocation>
</comment>
<dbReference type="EMBL" id="JACHVB010000020">
    <property type="protein sequence ID" value="MBC2594083.1"/>
    <property type="molecule type" value="Genomic_DNA"/>
</dbReference>
<evidence type="ECO:0000256" key="5">
    <source>
        <dbReference type="SAM" id="Phobius"/>
    </source>
</evidence>
<evidence type="ECO:0000313" key="9">
    <source>
        <dbReference type="Proteomes" id="UP000546464"/>
    </source>
</evidence>
<feature type="transmembrane region" description="Helical" evidence="5">
    <location>
        <begin position="161"/>
        <end position="177"/>
    </location>
</feature>
<keyword evidence="8" id="KW-0645">Protease</keyword>
<feature type="transmembrane region" description="Helical" evidence="5">
    <location>
        <begin position="197"/>
        <end position="217"/>
    </location>
</feature>
<evidence type="ECO:0000256" key="2">
    <source>
        <dbReference type="ARBA" id="ARBA00022692"/>
    </source>
</evidence>
<dbReference type="RefSeq" id="WP_185675065.1">
    <property type="nucleotide sequence ID" value="NZ_JACHVB010000020.1"/>
</dbReference>
<evidence type="ECO:0000256" key="4">
    <source>
        <dbReference type="ARBA" id="ARBA00023136"/>
    </source>
</evidence>
<dbReference type="InterPro" id="IPR035952">
    <property type="entry name" value="Rhomboid-like_sf"/>
</dbReference>
<dbReference type="GO" id="GO:0006508">
    <property type="term" value="P:proteolysis"/>
    <property type="evidence" value="ECO:0007669"/>
    <property type="project" value="UniProtKB-KW"/>
</dbReference>
<dbReference type="InterPro" id="IPR022764">
    <property type="entry name" value="Peptidase_S54_rhomboid_dom"/>
</dbReference>